<evidence type="ECO:0000313" key="2">
    <source>
        <dbReference type="EMBL" id="KAF9740090.1"/>
    </source>
</evidence>
<gene>
    <name evidence="2" type="ORF">PMIN01_02725</name>
</gene>
<keyword evidence="3" id="KW-1185">Reference proteome</keyword>
<reference evidence="2" key="1">
    <citation type="journal article" date="2020" name="Mol. Plant Microbe Interact.">
        <title>Genome Sequence of the Biocontrol Agent Coniothyrium minitans strain Conio (IMI 134523).</title>
        <authorList>
            <person name="Patel D."/>
            <person name="Shittu T.A."/>
            <person name="Baroncelli R."/>
            <person name="Muthumeenakshi S."/>
            <person name="Osborne T.H."/>
            <person name="Janganan T.K."/>
            <person name="Sreenivasaprasad S."/>
        </authorList>
    </citation>
    <scope>NUCLEOTIDE SEQUENCE</scope>
    <source>
        <strain evidence="2">Conio</strain>
    </source>
</reference>
<evidence type="ECO:0000256" key="1">
    <source>
        <dbReference type="SAM" id="MobiDB-lite"/>
    </source>
</evidence>
<feature type="compositionally biased region" description="Polar residues" evidence="1">
    <location>
        <begin position="260"/>
        <end position="271"/>
    </location>
</feature>
<proteinExistence type="predicted"/>
<dbReference type="AlphaFoldDB" id="A0A9P6GT67"/>
<dbReference type="Proteomes" id="UP000756921">
    <property type="component" value="Unassembled WGS sequence"/>
</dbReference>
<feature type="region of interest" description="Disordered" evidence="1">
    <location>
        <begin position="1"/>
        <end position="27"/>
    </location>
</feature>
<evidence type="ECO:0000313" key="3">
    <source>
        <dbReference type="Proteomes" id="UP000756921"/>
    </source>
</evidence>
<organism evidence="2 3">
    <name type="scientific">Paraphaeosphaeria minitans</name>
    <dbReference type="NCBI Taxonomy" id="565426"/>
    <lineage>
        <taxon>Eukaryota</taxon>
        <taxon>Fungi</taxon>
        <taxon>Dikarya</taxon>
        <taxon>Ascomycota</taxon>
        <taxon>Pezizomycotina</taxon>
        <taxon>Dothideomycetes</taxon>
        <taxon>Pleosporomycetidae</taxon>
        <taxon>Pleosporales</taxon>
        <taxon>Massarineae</taxon>
        <taxon>Didymosphaeriaceae</taxon>
        <taxon>Paraphaeosphaeria</taxon>
    </lineage>
</organism>
<feature type="compositionally biased region" description="Basic and acidic residues" evidence="1">
    <location>
        <begin position="9"/>
        <end position="19"/>
    </location>
</feature>
<dbReference type="OrthoDB" id="10478465at2759"/>
<feature type="region of interest" description="Disordered" evidence="1">
    <location>
        <begin position="499"/>
        <end position="525"/>
    </location>
</feature>
<protein>
    <submittedName>
        <fullName evidence="2">Uncharacterized protein</fullName>
    </submittedName>
</protein>
<accession>A0A9P6GT67</accession>
<dbReference type="EMBL" id="WJXW01000002">
    <property type="protein sequence ID" value="KAF9740090.1"/>
    <property type="molecule type" value="Genomic_DNA"/>
</dbReference>
<name>A0A9P6GT67_9PLEO</name>
<feature type="region of interest" description="Disordered" evidence="1">
    <location>
        <begin position="260"/>
        <end position="283"/>
    </location>
</feature>
<comment type="caution">
    <text evidence="2">The sequence shown here is derived from an EMBL/GenBank/DDBJ whole genome shotgun (WGS) entry which is preliminary data.</text>
</comment>
<sequence>MMPPSPLHESPDGVDHLQAQDDQDTGALSRTRVDSCDYSVGKHGVTIPNASHSVPHGHCTDSTQPSPNVLTAPTIDHELAVRLAKLQTTLAEIRISYDATRKLIELMHEKPTRIDGYDLYHPVNQEYIRVARWHNNQFEALIAIIARDGAYFDSPESSLNVLVSTIKNSGRTLRIPSDDILRCWELEAEKQRRDRRNRLEEHTEDSGEYSQQRAGIFTPGWNFADAEASYDRRQWWESWLRRIWGVRMPFTTQDFLKSTAQAKPLQPSDSYGNDGRLKQSSAISPSLSSELSSSVFSSISMSNLLPTLETAQQAECRTSCLHRSCRTFRASQVEAISEDGFPHPIALNYLFINHIYYLHEKLGDLQAGVDAAEHLIQLCRARILKFHPMEIQNHVHITSLRRKELEELLTQIRSRNAYFGHIDLPGRLNFIEAVETSGLTQGQVPLQQLLSWNDFAEDCRRDYRNNAEYLVETGNYDRRRDMGFDGWNFETAFVRGGGSAVDEEEIAPDEPSPEKRGTKRVRSKVSAIPDEKVARMKARAEGLLAKD</sequence>